<evidence type="ECO:0000256" key="1">
    <source>
        <dbReference type="SAM" id="MobiDB-lite"/>
    </source>
</evidence>
<proteinExistence type="predicted"/>
<dbReference type="EMBL" id="MTSL01000028">
    <property type="protein sequence ID" value="PJF19916.1"/>
    <property type="molecule type" value="Genomic_DNA"/>
</dbReference>
<feature type="compositionally biased region" description="Basic residues" evidence="1">
    <location>
        <begin position="98"/>
        <end position="108"/>
    </location>
</feature>
<feature type="region of interest" description="Disordered" evidence="1">
    <location>
        <begin position="75"/>
        <end position="111"/>
    </location>
</feature>
<evidence type="ECO:0000313" key="2">
    <source>
        <dbReference type="EMBL" id="PJF19916.1"/>
    </source>
</evidence>
<reference evidence="2 3" key="1">
    <citation type="submission" date="2016-10" db="EMBL/GenBank/DDBJ databases">
        <title>The genome of Paramicrosporidium saccamoebae is the missing link in understanding Cryptomycota and Microsporidia evolution.</title>
        <authorList>
            <person name="Quandt C.A."/>
            <person name="Beaudet D."/>
            <person name="Corsaro D."/>
            <person name="Michel R."/>
            <person name="Corradi N."/>
            <person name="James T."/>
        </authorList>
    </citation>
    <scope>NUCLEOTIDE SEQUENCE [LARGE SCALE GENOMIC DNA]</scope>
    <source>
        <strain evidence="2 3">KSL3</strain>
    </source>
</reference>
<comment type="caution">
    <text evidence="2">The sequence shown here is derived from an EMBL/GenBank/DDBJ whole genome shotgun (WGS) entry which is preliminary data.</text>
</comment>
<organism evidence="2 3">
    <name type="scientific">Paramicrosporidium saccamoebae</name>
    <dbReference type="NCBI Taxonomy" id="1246581"/>
    <lineage>
        <taxon>Eukaryota</taxon>
        <taxon>Fungi</taxon>
        <taxon>Fungi incertae sedis</taxon>
        <taxon>Cryptomycota</taxon>
        <taxon>Cryptomycota incertae sedis</taxon>
        <taxon>Paramicrosporidium</taxon>
    </lineage>
</organism>
<accession>A0A2H9TQD0</accession>
<evidence type="ECO:0000313" key="3">
    <source>
        <dbReference type="Proteomes" id="UP000240830"/>
    </source>
</evidence>
<keyword evidence="3" id="KW-1185">Reference proteome</keyword>
<name>A0A2H9TQD0_9FUNG</name>
<dbReference type="AlphaFoldDB" id="A0A2H9TQD0"/>
<gene>
    <name evidence="2" type="ORF">PSACC_00267</name>
</gene>
<dbReference type="Proteomes" id="UP000240830">
    <property type="component" value="Unassembled WGS sequence"/>
</dbReference>
<sequence>MTGTTLYWVPFWSVINCLELVNEAHLESCTVKSILNALESRLNTTEVSVDLIKDLIDTALMERVLSEEDAKVAKQLQEEELGRSRTRSTRPRNAPKPSPKKQAPRARKIGATGFNKPMILSDALTLSASRRQENLGICQI</sequence>
<protein>
    <submittedName>
        <fullName evidence="2">Uncharacterized protein</fullName>
    </submittedName>
</protein>